<dbReference type="SMART" id="SM00911">
    <property type="entry name" value="HWE_HK"/>
    <property type="match status" value="1"/>
</dbReference>
<dbReference type="SUPFAM" id="SSF55785">
    <property type="entry name" value="PYP-like sensor domain (PAS domain)"/>
    <property type="match status" value="1"/>
</dbReference>
<sequence>MLDSEAEEAFDEIVFTAKTVCNTPMALISLVDRDRQWFKARIGFDPCQTPIEQSVCSHGMYSDELMVIPDLTADPRTRDNRLVDAPDGVRFYAGAPLVTPGGAVIGMLCVLDVKVRPGGLDPAQRRILKSLSKQVITQLELRKSLRTAEREMEQHKSQTEVLKRASKRLQLAEEAGNVGAFELNCQTRMVKVSPEFCRIYGFDNVETIHGNTIAERRRAFTDVPVEASSMAAADHQVIEEYEILRANDAEPRWLELRARYVAAEEGRAPMLVGIVSDVTEQHMVNEEIAHRLKNTLALVQAVAGHTLRGIPDPGPVHEFNRRISALATAHDLLLSRSRAAGCLQELARGVFDKLGIEQRVDMSGHDRELASRPLLTLSMILHELATNAMKYGALSVPDGRVELRVICCPKDEDGEEWLTLKWTELNGPPAATPNRKGLGTRLIERGLDPEGEVEMIFGETGFALTLAAPMKNLIR</sequence>
<dbReference type="InterPro" id="IPR011102">
    <property type="entry name" value="Sig_transdc_His_kinase_HWE"/>
</dbReference>
<evidence type="ECO:0000256" key="10">
    <source>
        <dbReference type="SAM" id="Coils"/>
    </source>
</evidence>
<dbReference type="InterPro" id="IPR029016">
    <property type="entry name" value="GAF-like_dom_sf"/>
</dbReference>
<dbReference type="EMBL" id="CP019602">
    <property type="protein sequence ID" value="ARU16862.1"/>
    <property type="molecule type" value="Genomic_DNA"/>
</dbReference>
<dbReference type="InterPro" id="IPR000014">
    <property type="entry name" value="PAS"/>
</dbReference>
<accession>A0A1Z1FDN5</accession>
<dbReference type="Pfam" id="PF07536">
    <property type="entry name" value="HWE_HK"/>
    <property type="match status" value="1"/>
</dbReference>
<dbReference type="Gene3D" id="3.30.565.10">
    <property type="entry name" value="Histidine kinase-like ATPase, C-terminal domain"/>
    <property type="match status" value="1"/>
</dbReference>
<gene>
    <name evidence="12" type="ORF">A9D14_12655</name>
</gene>
<keyword evidence="8" id="KW-0418">Kinase</keyword>
<name>A0A1Z1FDN5_9SPHN</name>
<dbReference type="PANTHER" id="PTHR43102">
    <property type="entry name" value="SLR1143 PROTEIN"/>
    <property type="match status" value="1"/>
</dbReference>
<dbReference type="SUPFAM" id="SSF55781">
    <property type="entry name" value="GAF domain-like"/>
    <property type="match status" value="1"/>
</dbReference>
<keyword evidence="3" id="KW-0597">Phosphoprotein</keyword>
<evidence type="ECO:0000259" key="11">
    <source>
        <dbReference type="PROSITE" id="PS50113"/>
    </source>
</evidence>
<keyword evidence="4" id="KW-0285">Flavoprotein</keyword>
<feature type="coiled-coil region" evidence="10">
    <location>
        <begin position="138"/>
        <end position="175"/>
    </location>
</feature>
<evidence type="ECO:0000256" key="9">
    <source>
        <dbReference type="ARBA" id="ARBA00022840"/>
    </source>
</evidence>
<dbReference type="Gene3D" id="3.30.450.20">
    <property type="entry name" value="PAS domain"/>
    <property type="match status" value="1"/>
</dbReference>
<evidence type="ECO:0000256" key="8">
    <source>
        <dbReference type="ARBA" id="ARBA00022777"/>
    </source>
</evidence>
<dbReference type="GO" id="GO:0005524">
    <property type="term" value="F:ATP binding"/>
    <property type="evidence" value="ECO:0007669"/>
    <property type="project" value="UniProtKB-KW"/>
</dbReference>
<evidence type="ECO:0000256" key="2">
    <source>
        <dbReference type="ARBA" id="ARBA00012438"/>
    </source>
</evidence>
<dbReference type="InterPro" id="IPR036890">
    <property type="entry name" value="HATPase_C_sf"/>
</dbReference>
<dbReference type="AlphaFoldDB" id="A0A1Z1FDN5"/>
<evidence type="ECO:0000313" key="12">
    <source>
        <dbReference type="EMBL" id="ARU16862.1"/>
    </source>
</evidence>
<evidence type="ECO:0000256" key="4">
    <source>
        <dbReference type="ARBA" id="ARBA00022630"/>
    </source>
</evidence>
<dbReference type="InterPro" id="IPR035965">
    <property type="entry name" value="PAS-like_dom_sf"/>
</dbReference>
<evidence type="ECO:0000256" key="3">
    <source>
        <dbReference type="ARBA" id="ARBA00022553"/>
    </source>
</evidence>
<feature type="domain" description="PAC" evidence="11">
    <location>
        <begin position="237"/>
        <end position="290"/>
    </location>
</feature>
<dbReference type="GO" id="GO:0004673">
    <property type="term" value="F:protein histidine kinase activity"/>
    <property type="evidence" value="ECO:0007669"/>
    <property type="project" value="UniProtKB-EC"/>
</dbReference>
<dbReference type="EC" id="2.7.13.3" evidence="2"/>
<dbReference type="InterPro" id="IPR003018">
    <property type="entry name" value="GAF"/>
</dbReference>
<evidence type="ECO:0000313" key="13">
    <source>
        <dbReference type="Proteomes" id="UP000195807"/>
    </source>
</evidence>
<organism evidence="12 13">
    <name type="scientific">Croceicoccus marinus</name>
    <dbReference type="NCBI Taxonomy" id="450378"/>
    <lineage>
        <taxon>Bacteria</taxon>
        <taxon>Pseudomonadati</taxon>
        <taxon>Pseudomonadota</taxon>
        <taxon>Alphaproteobacteria</taxon>
        <taxon>Sphingomonadales</taxon>
        <taxon>Erythrobacteraceae</taxon>
        <taxon>Croceicoccus</taxon>
    </lineage>
</organism>
<dbReference type="Proteomes" id="UP000195807">
    <property type="component" value="Chromosome"/>
</dbReference>
<dbReference type="KEGG" id="cman:A9D14_12655"/>
<keyword evidence="7" id="KW-0547">Nucleotide-binding</keyword>
<keyword evidence="6" id="KW-0808">Transferase</keyword>
<dbReference type="PROSITE" id="PS50113">
    <property type="entry name" value="PAC"/>
    <property type="match status" value="1"/>
</dbReference>
<dbReference type="Pfam" id="PF01590">
    <property type="entry name" value="GAF"/>
    <property type="match status" value="1"/>
</dbReference>
<protein>
    <recommendedName>
        <fullName evidence="2">histidine kinase</fullName>
        <ecNumber evidence="2">2.7.13.3</ecNumber>
    </recommendedName>
</protein>
<dbReference type="STRING" id="450378.GCA_001661675_02540"/>
<keyword evidence="5" id="KW-0288">FMN</keyword>
<evidence type="ECO:0000256" key="1">
    <source>
        <dbReference type="ARBA" id="ARBA00000085"/>
    </source>
</evidence>
<dbReference type="InterPro" id="IPR000700">
    <property type="entry name" value="PAS-assoc_C"/>
</dbReference>
<evidence type="ECO:0000256" key="5">
    <source>
        <dbReference type="ARBA" id="ARBA00022643"/>
    </source>
</evidence>
<dbReference type="PANTHER" id="PTHR43102:SF2">
    <property type="entry name" value="GAF DOMAIN-CONTAINING PROTEIN"/>
    <property type="match status" value="1"/>
</dbReference>
<comment type="catalytic activity">
    <reaction evidence="1">
        <text>ATP + protein L-histidine = ADP + protein N-phospho-L-histidine.</text>
        <dbReference type="EC" id="2.7.13.3"/>
    </reaction>
</comment>
<dbReference type="NCBIfam" id="TIGR00229">
    <property type="entry name" value="sensory_box"/>
    <property type="match status" value="1"/>
</dbReference>
<keyword evidence="10" id="KW-0175">Coiled coil</keyword>
<proteinExistence type="predicted"/>
<keyword evidence="13" id="KW-1185">Reference proteome</keyword>
<dbReference type="Gene3D" id="3.30.450.40">
    <property type="match status" value="1"/>
</dbReference>
<reference evidence="12 13" key="1">
    <citation type="submission" date="2017-01" db="EMBL/GenBank/DDBJ databases">
        <title>Complete genome sequence of esterase-producing bacterium Croceicoccus marinus E4A9.</title>
        <authorList>
            <person name="Wu Y.-H."/>
            <person name="Cheng H."/>
            <person name="Xu L."/>
            <person name="Huo Y.-Y."/>
            <person name="Wang C.-S."/>
            <person name="Xu X.-W."/>
        </authorList>
    </citation>
    <scope>NUCLEOTIDE SEQUENCE [LARGE SCALE GENOMIC DNA]</scope>
    <source>
        <strain evidence="12 13">E4A9</strain>
    </source>
</reference>
<evidence type="ECO:0000256" key="7">
    <source>
        <dbReference type="ARBA" id="ARBA00022741"/>
    </source>
</evidence>
<keyword evidence="9" id="KW-0067">ATP-binding</keyword>
<evidence type="ECO:0000256" key="6">
    <source>
        <dbReference type="ARBA" id="ARBA00022679"/>
    </source>
</evidence>
<dbReference type="SMART" id="SM00065">
    <property type="entry name" value="GAF"/>
    <property type="match status" value="1"/>
</dbReference>